<dbReference type="Gene3D" id="3.40.190.10">
    <property type="entry name" value="Periplasmic binding protein-like II"/>
    <property type="match status" value="2"/>
</dbReference>
<organism evidence="6 7">
    <name type="scientific">Streptomyces iconiensis</name>
    <dbReference type="NCBI Taxonomy" id="1384038"/>
    <lineage>
        <taxon>Bacteria</taxon>
        <taxon>Bacillati</taxon>
        <taxon>Actinomycetota</taxon>
        <taxon>Actinomycetes</taxon>
        <taxon>Kitasatosporales</taxon>
        <taxon>Streptomycetaceae</taxon>
        <taxon>Streptomyces</taxon>
    </lineage>
</organism>
<sequence>MRIRLSTLQVRLAAAVTLSALLLTGCGSDSGSTSDAGDGPEKKTLTVAALPLADAAGLQIALDRKLFEKEGLSVRVQPVQQSVQALPALAKGQVDVIAGANYVSFLQAREKGTLKTLFLAEAARNAPHMMDVLVPPDSDIRSAKDLKGKRVAVNILNNIQSLTLNGILREKGAGRPEYRQVPFPQMGTVLKRGQVDAVHVAEPFRTALKRELKARTVVDGAARPADAIPLSGYATTEGFAEKNPRTAAAFARAINKAQAVAAKDRGAVEKALPSYTKIKPAEASAIGLPAFPDRPGAGQLDRLIALMKDQDLLKKDLAASDVLYEPGK</sequence>
<keyword evidence="7" id="KW-1185">Reference proteome</keyword>
<reference evidence="6 7" key="1">
    <citation type="submission" date="2023-05" db="EMBL/GenBank/DDBJ databases">
        <title>Streptantibioticus silvisoli sp. nov., acidotolerant actinomycetes 1 from pine litter.</title>
        <authorList>
            <person name="Swiecimska M."/>
            <person name="Golinska P."/>
            <person name="Sangal V."/>
            <person name="Wachnowicz B."/>
            <person name="Goodfellow M."/>
        </authorList>
    </citation>
    <scope>NUCLEOTIDE SEQUENCE [LARGE SCALE GENOMIC DNA]</scope>
    <source>
        <strain evidence="6 7">DSM 42109</strain>
    </source>
</reference>
<proteinExistence type="inferred from homology"/>
<comment type="similarity">
    <text evidence="2">Belongs to the bacterial solute-binding protein SsuA/TauA family.</text>
</comment>
<evidence type="ECO:0000256" key="4">
    <source>
        <dbReference type="SAM" id="SignalP"/>
    </source>
</evidence>
<keyword evidence="3 4" id="KW-0732">Signal</keyword>
<dbReference type="Pfam" id="PF09084">
    <property type="entry name" value="NMT1"/>
    <property type="match status" value="1"/>
</dbReference>
<evidence type="ECO:0000256" key="1">
    <source>
        <dbReference type="ARBA" id="ARBA00004418"/>
    </source>
</evidence>
<dbReference type="SUPFAM" id="SSF53850">
    <property type="entry name" value="Periplasmic binding protein-like II"/>
    <property type="match status" value="1"/>
</dbReference>
<gene>
    <name evidence="6" type="ORF">NMN56_016085</name>
</gene>
<comment type="subcellular location">
    <subcellularLocation>
        <location evidence="1">Periplasm</location>
    </subcellularLocation>
</comment>
<name>A0ABT6ZWK2_9ACTN</name>
<dbReference type="Proteomes" id="UP001214441">
    <property type="component" value="Unassembled WGS sequence"/>
</dbReference>
<dbReference type="EMBL" id="JANCPR020000014">
    <property type="protein sequence ID" value="MDJ1133456.1"/>
    <property type="molecule type" value="Genomic_DNA"/>
</dbReference>
<protein>
    <submittedName>
        <fullName evidence="6">ABC transporter substrate-binding protein</fullName>
    </submittedName>
</protein>
<dbReference type="PANTHER" id="PTHR30024">
    <property type="entry name" value="ALIPHATIC SULFONATES-BINDING PROTEIN-RELATED"/>
    <property type="match status" value="1"/>
</dbReference>
<feature type="chain" id="PRO_5046508727" evidence="4">
    <location>
        <begin position="21"/>
        <end position="328"/>
    </location>
</feature>
<dbReference type="RefSeq" id="WP_274039591.1">
    <property type="nucleotide sequence ID" value="NZ_JANCPR020000014.1"/>
</dbReference>
<evidence type="ECO:0000259" key="5">
    <source>
        <dbReference type="SMART" id="SM00062"/>
    </source>
</evidence>
<evidence type="ECO:0000313" key="6">
    <source>
        <dbReference type="EMBL" id="MDJ1133456.1"/>
    </source>
</evidence>
<feature type="domain" description="Solute-binding protein family 3/N-terminal" evidence="5">
    <location>
        <begin position="44"/>
        <end position="270"/>
    </location>
</feature>
<dbReference type="InterPro" id="IPR001638">
    <property type="entry name" value="Solute-binding_3/MltF_N"/>
</dbReference>
<accession>A0ABT6ZWK2</accession>
<evidence type="ECO:0000256" key="3">
    <source>
        <dbReference type="ARBA" id="ARBA00022729"/>
    </source>
</evidence>
<dbReference type="PROSITE" id="PS51257">
    <property type="entry name" value="PROKAR_LIPOPROTEIN"/>
    <property type="match status" value="1"/>
</dbReference>
<comment type="caution">
    <text evidence="6">The sequence shown here is derived from an EMBL/GenBank/DDBJ whole genome shotgun (WGS) entry which is preliminary data.</text>
</comment>
<feature type="signal peptide" evidence="4">
    <location>
        <begin position="1"/>
        <end position="20"/>
    </location>
</feature>
<dbReference type="SMART" id="SM00062">
    <property type="entry name" value="PBPb"/>
    <property type="match status" value="1"/>
</dbReference>
<evidence type="ECO:0000256" key="2">
    <source>
        <dbReference type="ARBA" id="ARBA00010742"/>
    </source>
</evidence>
<dbReference type="PANTHER" id="PTHR30024:SF47">
    <property type="entry name" value="TAURINE-BINDING PERIPLASMIC PROTEIN"/>
    <property type="match status" value="1"/>
</dbReference>
<evidence type="ECO:0000313" key="7">
    <source>
        <dbReference type="Proteomes" id="UP001214441"/>
    </source>
</evidence>
<dbReference type="InterPro" id="IPR015168">
    <property type="entry name" value="SsuA/THI5"/>
</dbReference>